<feature type="region of interest" description="Disordered" evidence="4">
    <location>
        <begin position="440"/>
        <end position="492"/>
    </location>
</feature>
<evidence type="ECO:0000256" key="4">
    <source>
        <dbReference type="SAM" id="MobiDB-lite"/>
    </source>
</evidence>
<dbReference type="Proteomes" id="UP001151760">
    <property type="component" value="Unassembled WGS sequence"/>
</dbReference>
<accession>A0ABQ4X3T9</accession>
<reference evidence="6" key="2">
    <citation type="submission" date="2022-01" db="EMBL/GenBank/DDBJ databases">
        <authorList>
            <person name="Yamashiro T."/>
            <person name="Shiraishi A."/>
            <person name="Satake H."/>
            <person name="Nakayama K."/>
        </authorList>
    </citation>
    <scope>NUCLEOTIDE SEQUENCE</scope>
</reference>
<evidence type="ECO:0000256" key="1">
    <source>
        <dbReference type="ARBA" id="ARBA00022723"/>
    </source>
</evidence>
<organism evidence="6 7">
    <name type="scientific">Tanacetum coccineum</name>
    <dbReference type="NCBI Taxonomy" id="301880"/>
    <lineage>
        <taxon>Eukaryota</taxon>
        <taxon>Viridiplantae</taxon>
        <taxon>Streptophyta</taxon>
        <taxon>Embryophyta</taxon>
        <taxon>Tracheophyta</taxon>
        <taxon>Spermatophyta</taxon>
        <taxon>Magnoliopsida</taxon>
        <taxon>eudicotyledons</taxon>
        <taxon>Gunneridae</taxon>
        <taxon>Pentapetalae</taxon>
        <taxon>asterids</taxon>
        <taxon>campanulids</taxon>
        <taxon>Asterales</taxon>
        <taxon>Asteraceae</taxon>
        <taxon>Asteroideae</taxon>
        <taxon>Anthemideae</taxon>
        <taxon>Anthemidinae</taxon>
        <taxon>Tanacetum</taxon>
    </lineage>
</organism>
<feature type="coiled-coil region" evidence="3">
    <location>
        <begin position="169"/>
        <end position="196"/>
    </location>
</feature>
<dbReference type="PANTHER" id="PTHR42648">
    <property type="entry name" value="TRANSPOSASE, PUTATIVE-RELATED"/>
    <property type="match status" value="1"/>
</dbReference>
<feature type="compositionally biased region" description="Basic residues" evidence="4">
    <location>
        <begin position="956"/>
        <end position="967"/>
    </location>
</feature>
<evidence type="ECO:0000313" key="6">
    <source>
        <dbReference type="EMBL" id="GJS59867.1"/>
    </source>
</evidence>
<gene>
    <name evidence="6" type="ORF">Tco_0654651</name>
</gene>
<dbReference type="EMBL" id="BQNB010009180">
    <property type="protein sequence ID" value="GJS59867.1"/>
    <property type="molecule type" value="Genomic_DNA"/>
</dbReference>
<dbReference type="InterPro" id="IPR057670">
    <property type="entry name" value="SH3_retrovirus"/>
</dbReference>
<feature type="domain" description="Integrase catalytic" evidence="5">
    <location>
        <begin position="180"/>
        <end position="346"/>
    </location>
</feature>
<keyword evidence="2" id="KW-0378">Hydrolase</keyword>
<dbReference type="InterPro" id="IPR013103">
    <property type="entry name" value="RVT_2"/>
</dbReference>
<evidence type="ECO:0000256" key="3">
    <source>
        <dbReference type="SAM" id="Coils"/>
    </source>
</evidence>
<dbReference type="CDD" id="cd09272">
    <property type="entry name" value="RNase_HI_RT_Ty1"/>
    <property type="match status" value="1"/>
</dbReference>
<feature type="region of interest" description="Disordered" evidence="4">
    <location>
        <begin position="936"/>
        <end position="987"/>
    </location>
</feature>
<reference evidence="6" key="1">
    <citation type="journal article" date="2022" name="Int. J. Mol. Sci.">
        <title>Draft Genome of Tanacetum Coccineum: Genomic Comparison of Closely Related Tanacetum-Family Plants.</title>
        <authorList>
            <person name="Yamashiro T."/>
            <person name="Shiraishi A."/>
            <person name="Nakayama K."/>
            <person name="Satake H."/>
        </authorList>
    </citation>
    <scope>NUCLEOTIDE SEQUENCE</scope>
</reference>
<dbReference type="Pfam" id="PF07727">
    <property type="entry name" value="RVT_2"/>
    <property type="match status" value="1"/>
</dbReference>
<evidence type="ECO:0000256" key="2">
    <source>
        <dbReference type="ARBA" id="ARBA00022801"/>
    </source>
</evidence>
<evidence type="ECO:0000313" key="7">
    <source>
        <dbReference type="Proteomes" id="UP001151760"/>
    </source>
</evidence>
<dbReference type="PANTHER" id="PTHR42648:SF32">
    <property type="entry name" value="RIBONUCLEASE H-LIKE DOMAIN, GAG-PRE-INTEGRASE DOMAIN PROTEIN-RELATED"/>
    <property type="match status" value="1"/>
</dbReference>
<evidence type="ECO:0000259" key="5">
    <source>
        <dbReference type="PROSITE" id="PS50994"/>
    </source>
</evidence>
<protein>
    <submittedName>
        <fullName evidence="6">Retrovirus-related pol polyprotein from transposon TNT 1-94</fullName>
    </submittedName>
</protein>
<comment type="caution">
    <text evidence="6">The sequence shown here is derived from an EMBL/GenBank/DDBJ whole genome shotgun (WGS) entry which is preliminary data.</text>
</comment>
<keyword evidence="1" id="KW-0479">Metal-binding</keyword>
<dbReference type="Gene3D" id="3.30.420.10">
    <property type="entry name" value="Ribonuclease H-like superfamily/Ribonuclease H"/>
    <property type="match status" value="1"/>
</dbReference>
<dbReference type="PROSITE" id="PS50994">
    <property type="entry name" value="INTEGRASE"/>
    <property type="match status" value="1"/>
</dbReference>
<feature type="compositionally biased region" description="Basic and acidic residues" evidence="4">
    <location>
        <begin position="452"/>
        <end position="469"/>
    </location>
</feature>
<dbReference type="Pfam" id="PF25597">
    <property type="entry name" value="SH3_retrovirus"/>
    <property type="match status" value="1"/>
</dbReference>
<dbReference type="InterPro" id="IPR001584">
    <property type="entry name" value="Integrase_cat-core"/>
</dbReference>
<dbReference type="InterPro" id="IPR039537">
    <property type="entry name" value="Retrotran_Ty1/copia-like"/>
</dbReference>
<dbReference type="SUPFAM" id="SSF53098">
    <property type="entry name" value="Ribonuclease H-like"/>
    <property type="match status" value="1"/>
</dbReference>
<dbReference type="InterPro" id="IPR012337">
    <property type="entry name" value="RNaseH-like_sf"/>
</dbReference>
<keyword evidence="7" id="KW-1185">Reference proteome</keyword>
<sequence length="1068" mass="121113">MKLLKFGETFKRSEATYHRSLGYNAVPPPYTGNFMPTKHDLSFSGLEEFMNEPIVSDPTAKKLVVETSEAKTSANKPKAVRKNNGAPIIKDWVSDINIAQPRTTVNSARPMTIVFNKAHLTVRRPINKNTTFKNSNFNQKVNIVKNKNVNAARPKAIINMLVEKKYPLKKEILEKMINLKIEAEEERKEAKVFERILSKSKSFNSRNLRFEDDYSRFSWVFFLATKDETSGILKSFITRVENLIDQMVKVIRCDNITEFKNKEMNQFCKRKGIKREFSVARTPQQNGVAERKNRTLIEAARTMLADSKLPTTFWAEAVNTACYVQNRVLVTKPHNKTPYELFLGRKPALGFMRPFGCHVIILNTIDHLGKFDGKADEGFFVGYSINSKAFRVFNSRTRIVEENLHVQFSENTPNIAGSGPNWLFDIDALTKSMNYKPVVAGNQSNGNAGTKACDDAGDNEKKVTEEPGKEGGNSSNDQEKEDNVNSTNNVNAASINEVNVVGAKTSIELPDDPNMPELEDIVYSDDDEDVGAEADMNNLKLIDGLSNKKDERGIVIKNKARLVAQGYTQEEGINYDEVFAPVARIEAIRLFIAYASFKDFVVYQMDVKSAFLYGKIEEEVYVCQPLGFEDPDFPDRVYKVEKALFETYIKLLELMISFLALKRRLQVKQKKDGIFISQDKYVTEILKKFGFTDVKTTSTPMETQKPLLDEDGEEVDVHLYRSMIGSLMYLTSSRPNIMFAVCACARYQVNPKVSHLYAVKRIFRCRLISWQCKKQTVVANSTLEAEYVAASIKKPMLSLKNKCTLIRHTLIKDANEKKLIQMIKIHTDKNVADLLTKAFDLIRMELELILVIHVNDARNKTYCRLEKLMLHAYTTETRGKKLMLLGINLLLLGKVNAARHKLTTAVEKGRKRLSWKEHTYFQLGGAQFKEEMGEGLTMPIDPHHTPIITQPSSSQHQKKQKSRRPKKKDTEVPQPSGPTNVADEDTQEISSLKLRVKKLEKKGGSRTHKLKRLYKVGRSARIVSSDERLHWLMKLGKKDDAAQVNTAATTVSTANTIPVSAATITEDE</sequence>
<dbReference type="InterPro" id="IPR036397">
    <property type="entry name" value="RNaseH_sf"/>
</dbReference>
<name>A0ABQ4X3T9_9ASTR</name>
<keyword evidence="3" id="KW-0175">Coiled coil</keyword>
<proteinExistence type="predicted"/>